<keyword evidence="2" id="KW-1185">Reference proteome</keyword>
<evidence type="ECO:0000313" key="2">
    <source>
        <dbReference type="Proteomes" id="UP000256838"/>
    </source>
</evidence>
<comment type="caution">
    <text evidence="1">The sequence shown here is derived from an EMBL/GenBank/DDBJ whole genome shotgun (WGS) entry which is preliminary data.</text>
</comment>
<reference evidence="1 2" key="1">
    <citation type="submission" date="2018-08" db="EMBL/GenBank/DDBJ databases">
        <title>Paraburkholderia sp. DHOM06 isolated from forest soil.</title>
        <authorList>
            <person name="Gao Z.-H."/>
            <person name="Qiu L.-H."/>
        </authorList>
    </citation>
    <scope>NUCLEOTIDE SEQUENCE [LARGE SCALE GENOMIC DNA]</scope>
    <source>
        <strain evidence="1 2">DHOM06</strain>
    </source>
</reference>
<organism evidence="1 2">
    <name type="scientific">Trinickia dinghuensis</name>
    <dbReference type="NCBI Taxonomy" id="2291023"/>
    <lineage>
        <taxon>Bacteria</taxon>
        <taxon>Pseudomonadati</taxon>
        <taxon>Pseudomonadota</taxon>
        <taxon>Betaproteobacteria</taxon>
        <taxon>Burkholderiales</taxon>
        <taxon>Burkholderiaceae</taxon>
        <taxon>Trinickia</taxon>
    </lineage>
</organism>
<proteinExistence type="predicted"/>
<gene>
    <name evidence="1" type="ORF">DWV00_26190</name>
</gene>
<evidence type="ECO:0000313" key="1">
    <source>
        <dbReference type="EMBL" id="RDU96123.1"/>
    </source>
</evidence>
<dbReference type="EMBL" id="QRGA01000016">
    <property type="protein sequence ID" value="RDU96123.1"/>
    <property type="molecule type" value="Genomic_DNA"/>
</dbReference>
<protein>
    <submittedName>
        <fullName evidence="1">Uncharacterized protein</fullName>
    </submittedName>
</protein>
<name>A0A3D8JSM1_9BURK</name>
<accession>A0A3D8JSM1</accession>
<dbReference type="AlphaFoldDB" id="A0A3D8JSM1"/>
<dbReference type="Proteomes" id="UP000256838">
    <property type="component" value="Unassembled WGS sequence"/>
</dbReference>
<sequence>MLTGRCKLNPELIIKSDMDSHIATDIENNPFVVQIIVTPSFIDKSTVTPISPVYSVLKIIPLPRR</sequence>